<accession>A0AAE1PTA9</accession>
<sequence length="140" mass="15655">MPEDEMACAAATAHLRAIVTVNAVTTNGNSPPQDTYRTLQELCDASRVDPVYIRLHECVTSGFPSNRLRVGDTVRIQNPTSLRWNKVGVVMSCGRSTDYEVRLPSGQVYWRNRRFLRPINPPGVDPFPISLSPLCLARTR</sequence>
<evidence type="ECO:0000313" key="1">
    <source>
        <dbReference type="EMBL" id="KAK4314446.1"/>
    </source>
</evidence>
<dbReference type="Proteomes" id="UP001292094">
    <property type="component" value="Unassembled WGS sequence"/>
</dbReference>
<dbReference type="AlphaFoldDB" id="A0AAE1PTA9"/>
<proteinExistence type="predicted"/>
<reference evidence="1" key="1">
    <citation type="submission" date="2023-11" db="EMBL/GenBank/DDBJ databases">
        <title>Genome assemblies of two species of porcelain crab, Petrolisthes cinctipes and Petrolisthes manimaculis (Anomura: Porcellanidae).</title>
        <authorList>
            <person name="Angst P."/>
        </authorList>
    </citation>
    <scope>NUCLEOTIDE SEQUENCE</scope>
    <source>
        <strain evidence="1">PB745_02</strain>
        <tissue evidence="1">Gill</tissue>
    </source>
</reference>
<name>A0AAE1PTA9_9EUCA</name>
<dbReference type="PANTHER" id="PTHR33244:SF3">
    <property type="entry name" value="PEPTIDASE A2 DOMAIN-CONTAINING PROTEIN"/>
    <property type="match status" value="1"/>
</dbReference>
<evidence type="ECO:0000313" key="2">
    <source>
        <dbReference type="Proteomes" id="UP001292094"/>
    </source>
</evidence>
<dbReference type="EMBL" id="JAWZYT010001221">
    <property type="protein sequence ID" value="KAK4314446.1"/>
    <property type="molecule type" value="Genomic_DNA"/>
</dbReference>
<gene>
    <name evidence="1" type="ORF">Pmani_014255</name>
</gene>
<protein>
    <submittedName>
        <fullName evidence="1">Uncharacterized protein</fullName>
    </submittedName>
</protein>
<dbReference type="PANTHER" id="PTHR33244">
    <property type="entry name" value="INTEGRASE CATALYTIC DOMAIN-CONTAINING PROTEIN-RELATED"/>
    <property type="match status" value="1"/>
</dbReference>
<organism evidence="1 2">
    <name type="scientific">Petrolisthes manimaculis</name>
    <dbReference type="NCBI Taxonomy" id="1843537"/>
    <lineage>
        <taxon>Eukaryota</taxon>
        <taxon>Metazoa</taxon>
        <taxon>Ecdysozoa</taxon>
        <taxon>Arthropoda</taxon>
        <taxon>Crustacea</taxon>
        <taxon>Multicrustacea</taxon>
        <taxon>Malacostraca</taxon>
        <taxon>Eumalacostraca</taxon>
        <taxon>Eucarida</taxon>
        <taxon>Decapoda</taxon>
        <taxon>Pleocyemata</taxon>
        <taxon>Anomura</taxon>
        <taxon>Galatheoidea</taxon>
        <taxon>Porcellanidae</taxon>
        <taxon>Petrolisthes</taxon>
    </lineage>
</organism>
<comment type="caution">
    <text evidence="1">The sequence shown here is derived from an EMBL/GenBank/DDBJ whole genome shotgun (WGS) entry which is preliminary data.</text>
</comment>
<keyword evidence="2" id="KW-1185">Reference proteome</keyword>